<gene>
    <name evidence="1" type="ORF">PHLCEN_2v5243</name>
</gene>
<evidence type="ECO:0000313" key="1">
    <source>
        <dbReference type="EMBL" id="PSR87152.1"/>
    </source>
</evidence>
<reference evidence="1 2" key="1">
    <citation type="submission" date="2018-02" db="EMBL/GenBank/DDBJ databases">
        <title>Genome sequence of the basidiomycete white-rot fungus Phlebia centrifuga.</title>
        <authorList>
            <person name="Granchi Z."/>
            <person name="Peng M."/>
            <person name="de Vries R.P."/>
            <person name="Hilden K."/>
            <person name="Makela M.R."/>
            <person name="Grigoriev I."/>
            <person name="Riley R."/>
        </authorList>
    </citation>
    <scope>NUCLEOTIDE SEQUENCE [LARGE SCALE GENOMIC DNA]</scope>
    <source>
        <strain evidence="1 2">FBCC195</strain>
    </source>
</reference>
<protein>
    <submittedName>
        <fullName evidence="1">Uncharacterized protein</fullName>
    </submittedName>
</protein>
<proteinExistence type="predicted"/>
<comment type="caution">
    <text evidence="1">The sequence shown here is derived from an EMBL/GenBank/DDBJ whole genome shotgun (WGS) entry which is preliminary data.</text>
</comment>
<keyword evidence="2" id="KW-1185">Reference proteome</keyword>
<organism evidence="1 2">
    <name type="scientific">Hermanssonia centrifuga</name>
    <dbReference type="NCBI Taxonomy" id="98765"/>
    <lineage>
        <taxon>Eukaryota</taxon>
        <taxon>Fungi</taxon>
        <taxon>Dikarya</taxon>
        <taxon>Basidiomycota</taxon>
        <taxon>Agaricomycotina</taxon>
        <taxon>Agaricomycetes</taxon>
        <taxon>Polyporales</taxon>
        <taxon>Meruliaceae</taxon>
        <taxon>Hermanssonia</taxon>
    </lineage>
</organism>
<sequence length="97" mass="9967">MLEVPVCRSGNVDGLSVVSKYCPKVSSVCPFVGATSKCKVVVEWCGRNLSEHGGAVSVSLVEVFEGAGTMAEALSVAVVVAVPSSMIGHLNAMRGVK</sequence>
<dbReference type="AlphaFoldDB" id="A0A2R6P8Q9"/>
<dbReference type="Proteomes" id="UP000186601">
    <property type="component" value="Unassembled WGS sequence"/>
</dbReference>
<evidence type="ECO:0000313" key="2">
    <source>
        <dbReference type="Proteomes" id="UP000186601"/>
    </source>
</evidence>
<accession>A0A2R6P8Q9</accession>
<name>A0A2R6P8Q9_9APHY</name>
<dbReference type="EMBL" id="MLYV02000517">
    <property type="protein sequence ID" value="PSR87152.1"/>
    <property type="molecule type" value="Genomic_DNA"/>
</dbReference>